<gene>
    <name evidence="1" type="ORF">F0U60_31345</name>
</gene>
<dbReference type="EMBL" id="CP043494">
    <property type="protein sequence ID" value="WNG48136.1"/>
    <property type="molecule type" value="Genomic_DNA"/>
</dbReference>
<dbReference type="InterPro" id="IPR023346">
    <property type="entry name" value="Lysozyme-like_dom_sf"/>
</dbReference>
<dbReference type="Proteomes" id="UP001611383">
    <property type="component" value="Chromosome"/>
</dbReference>
<accession>A0ABY9WYB2</accession>
<name>A0ABY9WYB2_9BACT</name>
<proteinExistence type="predicted"/>
<evidence type="ECO:0000313" key="1">
    <source>
        <dbReference type="EMBL" id="WNG48136.1"/>
    </source>
</evidence>
<dbReference type="SUPFAM" id="SSF53955">
    <property type="entry name" value="Lysozyme-like"/>
    <property type="match status" value="1"/>
</dbReference>
<protein>
    <submittedName>
        <fullName evidence="1">Lytic transglycosylase domain-containing protein</fullName>
    </submittedName>
</protein>
<reference evidence="1 2" key="1">
    <citation type="submission" date="2019-08" db="EMBL/GenBank/DDBJ databases">
        <title>Archangium and Cystobacter genomes.</title>
        <authorList>
            <person name="Chen I.-C.K."/>
            <person name="Wielgoss S."/>
        </authorList>
    </citation>
    <scope>NUCLEOTIDE SEQUENCE [LARGE SCALE GENOMIC DNA]</scope>
    <source>
        <strain evidence="1 2">Cbm 6</strain>
    </source>
</reference>
<evidence type="ECO:0000313" key="2">
    <source>
        <dbReference type="Proteomes" id="UP001611383"/>
    </source>
</evidence>
<dbReference type="RefSeq" id="WP_395805284.1">
    <property type="nucleotide sequence ID" value="NZ_CP043494.1"/>
</dbReference>
<organism evidence="1 2">
    <name type="scientific">Archangium minus</name>
    <dbReference type="NCBI Taxonomy" id="83450"/>
    <lineage>
        <taxon>Bacteria</taxon>
        <taxon>Pseudomonadati</taxon>
        <taxon>Myxococcota</taxon>
        <taxon>Myxococcia</taxon>
        <taxon>Myxococcales</taxon>
        <taxon>Cystobacterineae</taxon>
        <taxon>Archangiaceae</taxon>
        <taxon>Archangium</taxon>
    </lineage>
</organism>
<sequence>MSIISELLGALGLTATGSESQASIPRVEGCRSIVIEGISAEDGAPEEIGLVQELKRLWSELLARYPQRKKRIEEAIAVHGNAPEVQAVLNSLLARWAKEMANEEFDPITDEYQQMQTLVTQDLEDLAKLPLKGNRLQVATQREVIAVLKNPQEFHSRFNTFVRRRRMLEEEKEEYIRFDNLFLDLNAPFPIVREIFSKFTHVQFTVADLKAFISQESGDLTRKDVWGLQDKRRGRVTNAGRPLETDPYLGIAQMGDAAVTQAKKWATDKGLTLNPPEAQPQKEPKYAIPLAAAYTVWLAERMLNRLPNNKPTGEDFKKFVFAAYNWGPDNVVDAAANIAESNNTYTWADVAARAKPRPPLETREHIRRIFYRLG</sequence>
<keyword evidence="2" id="KW-1185">Reference proteome</keyword>
<dbReference type="Gene3D" id="1.10.530.10">
    <property type="match status" value="1"/>
</dbReference>